<keyword evidence="2" id="KW-1185">Reference proteome</keyword>
<proteinExistence type="evidence at transcript level"/>
<dbReference type="GeneID" id="65974494"/>
<accession>Q8H9H1</accession>
<dbReference type="RefSeq" id="YP_010133277.1">
    <property type="nucleotide sequence ID" value="NC_056724.1"/>
</dbReference>
<organism evidence="1 2">
    <name type="scientific">Lactococcus phage BK5-T</name>
    <dbReference type="NCBI Taxonomy" id="31754"/>
    <lineage>
        <taxon>Viruses</taxon>
        <taxon>Duplodnaviria</taxon>
        <taxon>Heunggongvirae</taxon>
        <taxon>Uroviricota</taxon>
        <taxon>Caudoviricetes</taxon>
        <taxon>Sandinevirus</taxon>
        <taxon>Sandinevirus BK5T</taxon>
    </lineage>
</organism>
<evidence type="ECO:0000313" key="2">
    <source>
        <dbReference type="Proteomes" id="UP000001720"/>
    </source>
</evidence>
<sequence length="51" mass="5880">MIDFSIGLAIYIKNDYNLLVNIQMLWKNTDKQTKEGILNDRQTNIAGHQSV</sequence>
<dbReference type="KEGG" id="vg:65974494"/>
<dbReference type="EMBL" id="AJ245616">
    <property type="protein sequence ID" value="CAC80198.1"/>
    <property type="molecule type" value="mRNA"/>
</dbReference>
<dbReference type="Proteomes" id="UP000001720">
    <property type="component" value="Segment"/>
</dbReference>
<evidence type="ECO:0000313" key="1">
    <source>
        <dbReference type="EMBL" id="CAC80198.1"/>
    </source>
</evidence>
<name>Q8H9H1_9CAUD</name>
<reference evidence="1 2" key="1">
    <citation type="submission" date="1999-08" db="EMBL/GenBank/DDBJ databases">
        <title>Analysis of the sequence, cos site and structural proteins of the Lactococcus lactis temperate bacteriophage BK5-T.</title>
        <authorList>
            <person name="Mahanivong C."/>
            <person name="Boyce J.D."/>
            <person name="Davidson B.E."/>
            <person name="Hillier A.J."/>
        </authorList>
    </citation>
    <scope>NUCLEOTIDE SEQUENCE [LARGE SCALE GENOMIC DNA]</scope>
</reference>
<protein>
    <submittedName>
        <fullName evidence="1">Uncharacterized protein</fullName>
    </submittedName>
</protein>